<name>A0A517T1Q8_9BACT</name>
<dbReference type="RefSeq" id="WP_145277022.1">
    <property type="nucleotide sequence ID" value="NZ_CP036272.1"/>
</dbReference>
<dbReference type="InterPro" id="IPR017850">
    <property type="entry name" value="Alkaline_phosphatase_core_sf"/>
</dbReference>
<dbReference type="PROSITE" id="PS00523">
    <property type="entry name" value="SULFATASE_1"/>
    <property type="match status" value="1"/>
</dbReference>
<sequence length="468" mass="53216">MNTQRPNILWYCTDQQRFDTIGALGNPHVATPTIDSLVNNGVALTHAYCQSPICTPSRSSFMTGMYPSRVHNTRNGNETFPAYPPVITKLIADSGYDCGLIGKFHLQSAGHRTEPRIDDGFSYWKFSHAPRDDWSEGHDYAQWVSSRGGDLDALRESEDRVPPEYHQTTWGSECAIDFIKSHQDASQPWLLNLNIYDPHPPFIPPKAYADRFDAAKMPGPYFRDSDLTQQIKLASLDFQDELRTPEEHNAFQVQAWYYAMIAQIDDQLARILATLDATGQRDNTIILFTSDHGEALGDHGLMFKGCRFYEGLVRVPLIFSWPGKFASGVQSDALVELLDMTSTLMELCQVETPDYMQGKSLMPILRGETDGHDHREFVRSEYFDALDPHFTGGTGTFGTMYRTRKYKLCMYHNKQLGELYDLEADPWEFNDLWDSPEHQSIKNELIREAFDAHVVLTTDMGSPRIAPM</sequence>
<feature type="domain" description="Sulfatase N-terminal" evidence="5">
    <location>
        <begin position="6"/>
        <end position="348"/>
    </location>
</feature>
<dbReference type="Proteomes" id="UP000315003">
    <property type="component" value="Chromosome"/>
</dbReference>
<dbReference type="InterPro" id="IPR024607">
    <property type="entry name" value="Sulfatase_CS"/>
</dbReference>
<evidence type="ECO:0000313" key="7">
    <source>
        <dbReference type="Proteomes" id="UP000315003"/>
    </source>
</evidence>
<evidence type="ECO:0000256" key="3">
    <source>
        <dbReference type="ARBA" id="ARBA00022801"/>
    </source>
</evidence>
<evidence type="ECO:0000256" key="2">
    <source>
        <dbReference type="ARBA" id="ARBA00022723"/>
    </source>
</evidence>
<dbReference type="GO" id="GO:0004065">
    <property type="term" value="F:arylsulfatase activity"/>
    <property type="evidence" value="ECO:0007669"/>
    <property type="project" value="UniProtKB-EC"/>
</dbReference>
<organism evidence="6 7">
    <name type="scientific">Stieleria bergensis</name>
    <dbReference type="NCBI Taxonomy" id="2528025"/>
    <lineage>
        <taxon>Bacteria</taxon>
        <taxon>Pseudomonadati</taxon>
        <taxon>Planctomycetota</taxon>
        <taxon>Planctomycetia</taxon>
        <taxon>Pirellulales</taxon>
        <taxon>Pirellulaceae</taxon>
        <taxon>Stieleria</taxon>
    </lineage>
</organism>
<keyword evidence="2" id="KW-0479">Metal-binding</keyword>
<keyword evidence="7" id="KW-1185">Reference proteome</keyword>
<dbReference type="PANTHER" id="PTHR42693:SF53">
    <property type="entry name" value="ENDO-4-O-SULFATASE"/>
    <property type="match status" value="1"/>
</dbReference>
<dbReference type="OrthoDB" id="9762324at2"/>
<dbReference type="EMBL" id="CP036272">
    <property type="protein sequence ID" value="QDT62324.1"/>
    <property type="molecule type" value="Genomic_DNA"/>
</dbReference>
<dbReference type="Pfam" id="PF00884">
    <property type="entry name" value="Sulfatase"/>
    <property type="match status" value="1"/>
</dbReference>
<keyword evidence="4" id="KW-0106">Calcium</keyword>
<comment type="similarity">
    <text evidence="1">Belongs to the sulfatase family.</text>
</comment>
<evidence type="ECO:0000259" key="5">
    <source>
        <dbReference type="Pfam" id="PF00884"/>
    </source>
</evidence>
<dbReference type="EC" id="3.1.6.1" evidence="6"/>
<dbReference type="PANTHER" id="PTHR42693">
    <property type="entry name" value="ARYLSULFATASE FAMILY MEMBER"/>
    <property type="match status" value="1"/>
</dbReference>
<evidence type="ECO:0000313" key="6">
    <source>
        <dbReference type="EMBL" id="QDT62324.1"/>
    </source>
</evidence>
<keyword evidence="3 6" id="KW-0378">Hydrolase</keyword>
<dbReference type="InterPro" id="IPR000917">
    <property type="entry name" value="Sulfatase_N"/>
</dbReference>
<evidence type="ECO:0000256" key="4">
    <source>
        <dbReference type="ARBA" id="ARBA00022837"/>
    </source>
</evidence>
<evidence type="ECO:0000256" key="1">
    <source>
        <dbReference type="ARBA" id="ARBA00008779"/>
    </source>
</evidence>
<dbReference type="AlphaFoldDB" id="A0A517T1Q8"/>
<protein>
    <submittedName>
        <fullName evidence="6">Arylsulfatase</fullName>
        <ecNumber evidence="6">3.1.6.1</ecNumber>
    </submittedName>
</protein>
<proteinExistence type="inferred from homology"/>
<reference evidence="6 7" key="1">
    <citation type="submission" date="2019-02" db="EMBL/GenBank/DDBJ databases">
        <title>Deep-cultivation of Planctomycetes and their phenomic and genomic characterization uncovers novel biology.</title>
        <authorList>
            <person name="Wiegand S."/>
            <person name="Jogler M."/>
            <person name="Boedeker C."/>
            <person name="Pinto D."/>
            <person name="Vollmers J."/>
            <person name="Rivas-Marin E."/>
            <person name="Kohn T."/>
            <person name="Peeters S.H."/>
            <person name="Heuer A."/>
            <person name="Rast P."/>
            <person name="Oberbeckmann S."/>
            <person name="Bunk B."/>
            <person name="Jeske O."/>
            <person name="Meyerdierks A."/>
            <person name="Storesund J.E."/>
            <person name="Kallscheuer N."/>
            <person name="Luecker S."/>
            <person name="Lage O.M."/>
            <person name="Pohl T."/>
            <person name="Merkel B.J."/>
            <person name="Hornburger P."/>
            <person name="Mueller R.-W."/>
            <person name="Bruemmer F."/>
            <person name="Labrenz M."/>
            <person name="Spormann A.M."/>
            <person name="Op den Camp H."/>
            <person name="Overmann J."/>
            <person name="Amann R."/>
            <person name="Jetten M.S.M."/>
            <person name="Mascher T."/>
            <person name="Medema M.H."/>
            <person name="Devos D.P."/>
            <person name="Kaster A.-K."/>
            <person name="Ovreas L."/>
            <person name="Rohde M."/>
            <person name="Galperin M.Y."/>
            <person name="Jogler C."/>
        </authorList>
    </citation>
    <scope>NUCLEOTIDE SEQUENCE [LARGE SCALE GENOMIC DNA]</scope>
    <source>
        <strain evidence="6 7">SV_7m_r</strain>
    </source>
</reference>
<accession>A0A517T1Q8</accession>
<dbReference type="InterPro" id="IPR050738">
    <property type="entry name" value="Sulfatase"/>
</dbReference>
<dbReference type="GO" id="GO:0046872">
    <property type="term" value="F:metal ion binding"/>
    <property type="evidence" value="ECO:0007669"/>
    <property type="project" value="UniProtKB-KW"/>
</dbReference>
<dbReference type="Gene3D" id="3.40.720.10">
    <property type="entry name" value="Alkaline Phosphatase, subunit A"/>
    <property type="match status" value="1"/>
</dbReference>
<dbReference type="SUPFAM" id="SSF53649">
    <property type="entry name" value="Alkaline phosphatase-like"/>
    <property type="match status" value="1"/>
</dbReference>
<gene>
    <name evidence="6" type="ORF">SV7mr_48710</name>
</gene>